<name>A0A9P0GMZ0_9CUCU</name>
<evidence type="ECO:0000256" key="1">
    <source>
        <dbReference type="SAM" id="MobiDB-lite"/>
    </source>
</evidence>
<proteinExistence type="predicted"/>
<keyword evidence="3" id="KW-1185">Reference proteome</keyword>
<reference evidence="2" key="1">
    <citation type="submission" date="2022-01" db="EMBL/GenBank/DDBJ databases">
        <authorList>
            <person name="King R."/>
        </authorList>
    </citation>
    <scope>NUCLEOTIDE SEQUENCE</scope>
</reference>
<dbReference type="AlphaFoldDB" id="A0A9P0GMZ0"/>
<gene>
    <name evidence="2" type="ORF">PSYICH_LOCUS15541</name>
</gene>
<dbReference type="EMBL" id="OV651821">
    <property type="protein sequence ID" value="CAH1115761.1"/>
    <property type="molecule type" value="Genomic_DNA"/>
</dbReference>
<dbReference type="Proteomes" id="UP001153636">
    <property type="component" value="Chromosome 9"/>
</dbReference>
<accession>A0A9P0GMZ0</accession>
<evidence type="ECO:0000313" key="3">
    <source>
        <dbReference type="Proteomes" id="UP001153636"/>
    </source>
</evidence>
<organism evidence="2 3">
    <name type="scientific">Psylliodes chrysocephalus</name>
    <dbReference type="NCBI Taxonomy" id="3402493"/>
    <lineage>
        <taxon>Eukaryota</taxon>
        <taxon>Metazoa</taxon>
        <taxon>Ecdysozoa</taxon>
        <taxon>Arthropoda</taxon>
        <taxon>Hexapoda</taxon>
        <taxon>Insecta</taxon>
        <taxon>Pterygota</taxon>
        <taxon>Neoptera</taxon>
        <taxon>Endopterygota</taxon>
        <taxon>Coleoptera</taxon>
        <taxon>Polyphaga</taxon>
        <taxon>Cucujiformia</taxon>
        <taxon>Chrysomeloidea</taxon>
        <taxon>Chrysomelidae</taxon>
        <taxon>Galerucinae</taxon>
        <taxon>Alticini</taxon>
        <taxon>Psylliodes</taxon>
    </lineage>
</organism>
<dbReference type="OrthoDB" id="6612236at2759"/>
<sequence length="302" mass="33964">MQDLAVVLKEVNKSPSRPAEIRKMLFSPKEETLKYTPKETLESILDNNFSKQHYLNIRYEALLRKSHMYQIYNEMWKCKPKCKLTGITVSDIVAKVSSSNLLEHTTKRITFLMKLNQKFLVILACMVASAMSQRGSFAGSGPKGVPNLHPMFKQNQTENPQNVQGNLENRFGETAGTTAKIPVDARGDVNLVNRLNEWPEENRPFWLTNYKIIEQNRGGSTAGPVVNNQNIPNQGQNVGSAGQPIGTGSQPNGGLNQAFSNRFGEGNNQPEINNNNSFSIIMNGQWRTYVYNPMADSWVRRV</sequence>
<evidence type="ECO:0000313" key="2">
    <source>
        <dbReference type="EMBL" id="CAH1115761.1"/>
    </source>
</evidence>
<feature type="region of interest" description="Disordered" evidence="1">
    <location>
        <begin position="234"/>
        <end position="258"/>
    </location>
</feature>
<protein>
    <submittedName>
        <fullName evidence="2">Uncharacterized protein</fullName>
    </submittedName>
</protein>